<dbReference type="SUPFAM" id="SSF81301">
    <property type="entry name" value="Nucleotidyltransferase"/>
    <property type="match status" value="1"/>
</dbReference>
<protein>
    <recommendedName>
        <fullName evidence="1">Polymerase beta nucleotidyltransferase domain-containing protein</fullName>
    </recommendedName>
</protein>
<dbReference type="InterPro" id="IPR041633">
    <property type="entry name" value="Polbeta"/>
</dbReference>
<organism evidence="2">
    <name type="scientific">hydrocarbon metagenome</name>
    <dbReference type="NCBI Taxonomy" id="938273"/>
    <lineage>
        <taxon>unclassified sequences</taxon>
        <taxon>metagenomes</taxon>
        <taxon>ecological metagenomes</taxon>
    </lineage>
</organism>
<comment type="caution">
    <text evidence="2">The sequence shown here is derived from an EMBL/GenBank/DDBJ whole genome shotgun (WGS) entry which is preliminary data.</text>
</comment>
<gene>
    <name evidence="2" type="ORF">ASZ90_006375</name>
</gene>
<dbReference type="PANTHER" id="PTHR43449">
    <property type="entry name" value="NUCLEOTIDYLTRANSFERASE"/>
    <property type="match status" value="1"/>
</dbReference>
<name>A0A0W8FSL1_9ZZZZ</name>
<dbReference type="Gene3D" id="3.30.460.10">
    <property type="entry name" value="Beta Polymerase, domain 2"/>
    <property type="match status" value="1"/>
</dbReference>
<dbReference type="AlphaFoldDB" id="A0A0W8FSL1"/>
<accession>A0A0W8FSL1</accession>
<evidence type="ECO:0000259" key="1">
    <source>
        <dbReference type="Pfam" id="PF18765"/>
    </source>
</evidence>
<dbReference type="InterPro" id="IPR043519">
    <property type="entry name" value="NT_sf"/>
</dbReference>
<proteinExistence type="predicted"/>
<reference evidence="2" key="1">
    <citation type="journal article" date="2015" name="Proc. Natl. Acad. Sci. U.S.A.">
        <title>Networks of energetic and metabolic interactions define dynamics in microbial communities.</title>
        <authorList>
            <person name="Embree M."/>
            <person name="Liu J.K."/>
            <person name="Al-Bassam M.M."/>
            <person name="Zengler K."/>
        </authorList>
    </citation>
    <scope>NUCLEOTIDE SEQUENCE</scope>
</reference>
<dbReference type="Pfam" id="PF18765">
    <property type="entry name" value="Polbeta"/>
    <property type="match status" value="1"/>
</dbReference>
<sequence>MAKIPAAIIKTLNDYLRDVEEICHIDKAILFGSYAHGNIKKRSDIDIAIFSKQITEDNRLEIMARLIASGGKFKRDIQTMAFPWEDYLSEENDFIVNEIIKKGIEIKNHK</sequence>
<dbReference type="CDD" id="cd05403">
    <property type="entry name" value="NT_KNTase_like"/>
    <property type="match status" value="1"/>
</dbReference>
<evidence type="ECO:0000313" key="2">
    <source>
        <dbReference type="EMBL" id="KUG23820.1"/>
    </source>
</evidence>
<feature type="domain" description="Polymerase beta nucleotidyltransferase" evidence="1">
    <location>
        <begin position="24"/>
        <end position="107"/>
    </location>
</feature>
<dbReference type="PANTHER" id="PTHR43449:SF1">
    <property type="entry name" value="POLYMERASE BETA NUCLEOTIDYLTRANSFERASE DOMAIN-CONTAINING PROTEIN"/>
    <property type="match status" value="1"/>
</dbReference>
<dbReference type="EMBL" id="LNQE01000885">
    <property type="protein sequence ID" value="KUG23820.1"/>
    <property type="molecule type" value="Genomic_DNA"/>
</dbReference>